<feature type="transmembrane region" description="Helical" evidence="7">
    <location>
        <begin position="563"/>
        <end position="585"/>
    </location>
</feature>
<keyword evidence="5 7" id="KW-0472">Membrane</keyword>
<evidence type="ECO:0000256" key="3">
    <source>
        <dbReference type="ARBA" id="ARBA00022692"/>
    </source>
</evidence>
<evidence type="ECO:0000256" key="5">
    <source>
        <dbReference type="ARBA" id="ARBA00023136"/>
    </source>
</evidence>
<evidence type="ECO:0000256" key="2">
    <source>
        <dbReference type="ARBA" id="ARBA00007168"/>
    </source>
</evidence>
<dbReference type="PANTHER" id="PTHR12385">
    <property type="entry name" value="CHOLINE TRANSPORTER-LIKE (SLC FAMILY 44)"/>
    <property type="match status" value="1"/>
</dbReference>
<keyword evidence="3 7" id="KW-0812">Transmembrane</keyword>
<keyword evidence="9" id="KW-1185">Reference proteome</keyword>
<feature type="transmembrane region" description="Helical" evidence="7">
    <location>
        <begin position="233"/>
        <end position="255"/>
    </location>
</feature>
<feature type="transmembrane region" description="Helical" evidence="7">
    <location>
        <begin position="282"/>
        <end position="304"/>
    </location>
</feature>
<evidence type="ECO:0000256" key="1">
    <source>
        <dbReference type="ARBA" id="ARBA00004141"/>
    </source>
</evidence>
<comment type="function">
    <text evidence="7">Probably involved in transport through the plasma membrane.</text>
</comment>
<evidence type="ECO:0000256" key="6">
    <source>
        <dbReference type="ARBA" id="ARBA00023180"/>
    </source>
</evidence>
<comment type="subcellular location">
    <subcellularLocation>
        <location evidence="7">Cell membrane</location>
        <topology evidence="7">Multi-pass membrane protein</topology>
    </subcellularLocation>
    <subcellularLocation>
        <location evidence="1">Membrane</location>
        <topology evidence="1">Multi-pass membrane protein</topology>
    </subcellularLocation>
</comment>
<dbReference type="GO" id="GO:0005886">
    <property type="term" value="C:plasma membrane"/>
    <property type="evidence" value="ECO:0007669"/>
    <property type="project" value="UniProtKB-SubCell"/>
</dbReference>
<evidence type="ECO:0000313" key="9">
    <source>
        <dbReference type="Proteomes" id="UP000030755"/>
    </source>
</evidence>
<proteinExistence type="inferred from homology"/>
<keyword evidence="6" id="KW-0325">Glycoprotein</keyword>
<dbReference type="Pfam" id="PF04515">
    <property type="entry name" value="Choline_transpo"/>
    <property type="match status" value="1"/>
</dbReference>
<keyword evidence="4 7" id="KW-1133">Transmembrane helix</keyword>
<feature type="transmembrane region" description="Helical" evidence="7">
    <location>
        <begin position="530"/>
        <end position="551"/>
    </location>
</feature>
<name>A0A075AMW4_ROZAC</name>
<dbReference type="AlphaFoldDB" id="A0A075AMW4"/>
<dbReference type="GO" id="GO:0022857">
    <property type="term" value="F:transmembrane transporter activity"/>
    <property type="evidence" value="ECO:0007669"/>
    <property type="project" value="UniProtKB-UniRule"/>
</dbReference>
<accession>A0A075AMW4</accession>
<dbReference type="OMA" id="SQRKCRD"/>
<dbReference type="EMBL" id="KE561321">
    <property type="protein sequence ID" value="EPZ31046.1"/>
    <property type="molecule type" value="Genomic_DNA"/>
</dbReference>
<dbReference type="HOGENOM" id="CLU_017181_3_1_1"/>
<dbReference type="Proteomes" id="UP000030755">
    <property type="component" value="Unassembled WGS sequence"/>
</dbReference>
<feature type="transmembrane region" description="Helical" evidence="7">
    <location>
        <begin position="469"/>
        <end position="489"/>
    </location>
</feature>
<gene>
    <name evidence="8" type="ORF">O9G_005182</name>
</gene>
<feature type="transmembrane region" description="Helical" evidence="7">
    <location>
        <begin position="325"/>
        <end position="348"/>
    </location>
</feature>
<sequence length="626" mass="69900">MGKKVTPEKYHNDGPIHHRRCRDIFFLIVFLIFWGGMGFVAYFAWQFGSADSIKYGSDSLGNICGINNSLKDNTKPDLTNYTQLYYFNPLSTSSTKVCVQQCPNTTQLASLTNLICKHGITLAGANDAAKLNDLSTQISSKNCAFASVSSRSVVNRCIPNLDATTVDFILSNDNAFSDALASNAGLSLSNAKSIAIQALEDVSNSATEMAIAMSVSLGATFVWVILLRFTASLIVWVLLLGSEAGIIAFSVWLYFEWQYKVNALTSIPIMEQTSSEQMMVKAYLGFFITFTSIAVLMFFVIVALRKRVKIAVQIIKESSKAVMALPTLILIPVFMLCLSIALLSLYLIGMLYLSTIDVSKVGANAQFNALAVTDIGNYMQWYWLFGLLWTYFTIKAINQTSIAGSIATWYFTRDKGAIPTFTVAMSVWRCFRYHLGSLAFGSLIIAIFYLVRIVLLYIEKNLKVSQNKFLKFLFACLQCCFACVTRFIAFLNKNAYIEIAIYGKSFCASAKDAFQLLIRNALRLAVVDSVSGFILFFSKLFISSCGTFYLFARLRDNASVSFYTVPLVIVFICSYCIATFFLYIYEMAIDTIFLCFCEDCEKNDGVNKPYFMSDNLKKIIGDPEKK</sequence>
<feature type="transmembrane region" description="Helical" evidence="7">
    <location>
        <begin position="24"/>
        <end position="45"/>
    </location>
</feature>
<protein>
    <recommendedName>
        <fullName evidence="7">Protein PNS1</fullName>
    </recommendedName>
</protein>
<organism evidence="8 9">
    <name type="scientific">Rozella allomycis (strain CSF55)</name>
    <dbReference type="NCBI Taxonomy" id="988480"/>
    <lineage>
        <taxon>Eukaryota</taxon>
        <taxon>Fungi</taxon>
        <taxon>Fungi incertae sedis</taxon>
        <taxon>Cryptomycota</taxon>
        <taxon>Cryptomycota incertae sedis</taxon>
        <taxon>Rozella</taxon>
    </lineage>
</organism>
<evidence type="ECO:0000256" key="7">
    <source>
        <dbReference type="RuleBase" id="RU368066"/>
    </source>
</evidence>
<feature type="transmembrane region" description="Helical" evidence="7">
    <location>
        <begin position="209"/>
        <end position="226"/>
    </location>
</feature>
<comment type="similarity">
    <text evidence="2 7">Belongs to the CTL (choline transporter-like) family.</text>
</comment>
<evidence type="ECO:0000256" key="4">
    <source>
        <dbReference type="ARBA" id="ARBA00022989"/>
    </source>
</evidence>
<reference evidence="8 9" key="1">
    <citation type="journal article" date="2013" name="Curr. Biol.">
        <title>Shared signatures of parasitism and phylogenomics unite Cryptomycota and microsporidia.</title>
        <authorList>
            <person name="James T.Y."/>
            <person name="Pelin A."/>
            <person name="Bonen L."/>
            <person name="Ahrendt S."/>
            <person name="Sain D."/>
            <person name="Corradi N."/>
            <person name="Stajich J.E."/>
        </authorList>
    </citation>
    <scope>NUCLEOTIDE SEQUENCE [LARGE SCALE GENOMIC DNA]</scope>
    <source>
        <strain evidence="8 9">CSF55</strain>
    </source>
</reference>
<dbReference type="PANTHER" id="PTHR12385:SF14">
    <property type="entry name" value="CHOLINE TRANSPORTER-LIKE 2"/>
    <property type="match status" value="1"/>
</dbReference>
<feature type="transmembrane region" description="Helical" evidence="7">
    <location>
        <begin position="435"/>
        <end position="457"/>
    </location>
</feature>
<dbReference type="OrthoDB" id="420519at2759"/>
<evidence type="ECO:0000313" key="8">
    <source>
        <dbReference type="EMBL" id="EPZ31046.1"/>
    </source>
</evidence>
<dbReference type="InterPro" id="IPR007603">
    <property type="entry name" value="Choline_transptr-like"/>
</dbReference>